<dbReference type="PANTHER" id="PTHR12889">
    <property type="entry name" value="GAMMA-SECRETASE SUBUNIT APH-1"/>
    <property type="match status" value="1"/>
</dbReference>
<comment type="subcellular location">
    <subcellularLocation>
        <location evidence="1">Membrane</location>
        <topology evidence="1">Multi-pass membrane protein</topology>
    </subcellularLocation>
</comment>
<organism evidence="8">
    <name type="scientific">Fonticula alba</name>
    <name type="common">Slime mold</name>
    <dbReference type="NCBI Taxonomy" id="691883"/>
    <lineage>
        <taxon>Eukaryota</taxon>
        <taxon>Rotosphaerida</taxon>
        <taxon>Fonticulaceae</taxon>
        <taxon>Fonticula</taxon>
    </lineage>
</organism>
<dbReference type="OMA" id="DTNNYLH"/>
<dbReference type="InterPro" id="IPR009294">
    <property type="entry name" value="Aph-1"/>
</dbReference>
<dbReference type="eggNOG" id="KOG3972">
    <property type="taxonomic scope" value="Eukaryota"/>
</dbReference>
<feature type="transmembrane region" description="Helical" evidence="7">
    <location>
        <begin position="108"/>
        <end position="129"/>
    </location>
</feature>
<feature type="transmembrane region" description="Helical" evidence="7">
    <location>
        <begin position="149"/>
        <end position="170"/>
    </location>
</feature>
<evidence type="ECO:0000256" key="1">
    <source>
        <dbReference type="ARBA" id="ARBA00004141"/>
    </source>
</evidence>
<dbReference type="GeneID" id="20525419"/>
<dbReference type="STRING" id="691883.A0A058ZGT5"/>
<dbReference type="GO" id="GO:0007219">
    <property type="term" value="P:Notch signaling pathway"/>
    <property type="evidence" value="ECO:0007669"/>
    <property type="project" value="UniProtKB-KW"/>
</dbReference>
<keyword evidence="6 7" id="KW-0472">Membrane</keyword>
<reference evidence="8" key="1">
    <citation type="submission" date="2013-04" db="EMBL/GenBank/DDBJ databases">
        <title>The Genome Sequence of Fonticula alba ATCC 38817.</title>
        <authorList>
            <consortium name="The Broad Institute Genomics Platform"/>
            <person name="Russ C."/>
            <person name="Cuomo C."/>
            <person name="Burger G."/>
            <person name="Gray M.W."/>
            <person name="Holland P.W.H."/>
            <person name="King N."/>
            <person name="Lang F.B.F."/>
            <person name="Roger A.J."/>
            <person name="Ruiz-Trillo I."/>
            <person name="Brown M."/>
            <person name="Walker B."/>
            <person name="Young S."/>
            <person name="Zeng Q."/>
            <person name="Gargeya S."/>
            <person name="Fitzgerald M."/>
            <person name="Haas B."/>
            <person name="Abouelleil A."/>
            <person name="Allen A.W."/>
            <person name="Alvarado L."/>
            <person name="Arachchi H.M."/>
            <person name="Berlin A.M."/>
            <person name="Chapman S.B."/>
            <person name="Gainer-Dewar J."/>
            <person name="Goldberg J."/>
            <person name="Griggs A."/>
            <person name="Gujja S."/>
            <person name="Hansen M."/>
            <person name="Howarth C."/>
            <person name="Imamovic A."/>
            <person name="Ireland A."/>
            <person name="Larimer J."/>
            <person name="McCowan C."/>
            <person name="Murphy C."/>
            <person name="Pearson M."/>
            <person name="Poon T.W."/>
            <person name="Priest M."/>
            <person name="Roberts A."/>
            <person name="Saif S."/>
            <person name="Shea T."/>
            <person name="Sisk P."/>
            <person name="Sykes S."/>
            <person name="Wortman J."/>
            <person name="Nusbaum C."/>
            <person name="Birren B."/>
        </authorList>
    </citation>
    <scope>NUCLEOTIDE SEQUENCE [LARGE SCALE GENOMIC DNA]</scope>
    <source>
        <strain evidence="8">ATCC 38817</strain>
    </source>
</reference>
<accession>A0A058ZGT5</accession>
<evidence type="ECO:0000256" key="7">
    <source>
        <dbReference type="SAM" id="Phobius"/>
    </source>
</evidence>
<feature type="transmembrane region" description="Helical" evidence="7">
    <location>
        <begin position="220"/>
        <end position="241"/>
    </location>
</feature>
<evidence type="ECO:0000256" key="6">
    <source>
        <dbReference type="ARBA" id="ARBA00023136"/>
    </source>
</evidence>
<evidence type="ECO:0000256" key="3">
    <source>
        <dbReference type="ARBA" id="ARBA00022692"/>
    </source>
</evidence>
<dbReference type="Pfam" id="PF06105">
    <property type="entry name" value="Aph-1"/>
    <property type="match status" value="1"/>
</dbReference>
<evidence type="ECO:0000256" key="4">
    <source>
        <dbReference type="ARBA" id="ARBA00022976"/>
    </source>
</evidence>
<gene>
    <name evidence="8" type="ORF">H696_00694</name>
</gene>
<evidence type="ECO:0000256" key="5">
    <source>
        <dbReference type="ARBA" id="ARBA00022989"/>
    </source>
</evidence>
<proteinExistence type="inferred from homology"/>
<feature type="transmembrane region" description="Helical" evidence="7">
    <location>
        <begin position="182"/>
        <end position="200"/>
    </location>
</feature>
<dbReference type="GO" id="GO:0016485">
    <property type="term" value="P:protein processing"/>
    <property type="evidence" value="ECO:0007669"/>
    <property type="project" value="InterPro"/>
</dbReference>
<dbReference type="Proteomes" id="UP000030693">
    <property type="component" value="Unassembled WGS sequence"/>
</dbReference>
<evidence type="ECO:0000313" key="8">
    <source>
        <dbReference type="EMBL" id="KCV73148.1"/>
    </source>
</evidence>
<dbReference type="AlphaFoldDB" id="A0A058ZGT5"/>
<evidence type="ECO:0000256" key="2">
    <source>
        <dbReference type="ARBA" id="ARBA00005577"/>
    </source>
</evidence>
<name>A0A058ZGT5_FONAL</name>
<keyword evidence="4" id="KW-0914">Notch signaling pathway</keyword>
<feature type="transmembrane region" description="Helical" evidence="7">
    <location>
        <begin position="62"/>
        <end position="81"/>
    </location>
</feature>
<keyword evidence="3 7" id="KW-0812">Transmembrane</keyword>
<dbReference type="GO" id="GO:0016020">
    <property type="term" value="C:membrane"/>
    <property type="evidence" value="ECO:0007669"/>
    <property type="project" value="UniProtKB-SubCell"/>
</dbReference>
<dbReference type="OrthoDB" id="6507463at2759"/>
<protein>
    <submittedName>
        <fullName evidence="8">Uncharacterized protein</fullName>
    </submittedName>
</protein>
<comment type="similarity">
    <text evidence="2">Belongs to the APH-1 family.</text>
</comment>
<keyword evidence="5 7" id="KW-1133">Transmembrane helix</keyword>
<sequence length="247" mass="27287">MGAMTFVGCLLTAYSAPAYLTWRHILPQSLRVILMMTGMFIYLLGVFLASLFWFAVVPLRQNLWFSIPFSVGFQFLARYAYYRLYMRIGNGINAISDNPANKWNGLDYAFVGGHGFGLMSALVMNAAALAESLGPAFVPCASCPSLSSFFVYAILALYFWYIHILMMPLCMNAFSRQPPRRAIFRVATLYLTQTGASYATNLFHNAPGLVAGVGNGGPCSIAFLVMIAIAVGLSFEAWRVLDRATMR</sequence>
<feature type="transmembrane region" description="Helical" evidence="7">
    <location>
        <begin position="32"/>
        <end position="56"/>
    </location>
</feature>
<dbReference type="EMBL" id="KB932201">
    <property type="protein sequence ID" value="KCV73148.1"/>
    <property type="molecule type" value="Genomic_DNA"/>
</dbReference>
<dbReference type="RefSeq" id="XP_009492849.1">
    <property type="nucleotide sequence ID" value="XM_009494574.1"/>
</dbReference>
<keyword evidence="9" id="KW-1185">Reference proteome</keyword>
<evidence type="ECO:0000313" key="9">
    <source>
        <dbReference type="Proteomes" id="UP000030693"/>
    </source>
</evidence>